<keyword evidence="2" id="KW-0472">Membrane</keyword>
<feature type="transmembrane region" description="Helical" evidence="2">
    <location>
        <begin position="58"/>
        <end position="77"/>
    </location>
</feature>
<evidence type="ECO:0000313" key="6">
    <source>
        <dbReference type="Proteomes" id="UP000308953"/>
    </source>
</evidence>
<keyword evidence="1" id="KW-0175">Coiled coil</keyword>
<reference evidence="5 6" key="1">
    <citation type="submission" date="2018-10" db="EMBL/GenBank/DDBJ databases">
        <title>Fifty Aureobasidium pullulans genomes reveal a recombining polyextremotolerant generalist.</title>
        <authorList>
            <person name="Gostincar C."/>
            <person name="Turk M."/>
            <person name="Zajc J."/>
            <person name="Gunde-Cimerman N."/>
        </authorList>
    </citation>
    <scope>NUCLEOTIDE SEQUENCE [LARGE SCALE GENOMIC DNA]</scope>
    <source>
        <strain evidence="3 5">EXF-11318</strain>
        <strain evidence="4 6">EXF-9785</strain>
    </source>
</reference>
<evidence type="ECO:0000313" key="4">
    <source>
        <dbReference type="EMBL" id="THX42699.1"/>
    </source>
</evidence>
<accession>A0A4S8VZ59</accession>
<feature type="transmembrane region" description="Helical" evidence="2">
    <location>
        <begin position="97"/>
        <end position="115"/>
    </location>
</feature>
<evidence type="ECO:0000256" key="2">
    <source>
        <dbReference type="SAM" id="Phobius"/>
    </source>
</evidence>
<keyword evidence="2" id="KW-0812">Transmembrane</keyword>
<feature type="transmembrane region" description="Helical" evidence="2">
    <location>
        <begin position="26"/>
        <end position="46"/>
    </location>
</feature>
<name>A0A4S8VZ59_AURPU</name>
<gene>
    <name evidence="4" type="ORF">D6D10_01730</name>
    <name evidence="3" type="ORF">D6D24_03646</name>
</gene>
<evidence type="ECO:0000256" key="1">
    <source>
        <dbReference type="SAM" id="Coils"/>
    </source>
</evidence>
<dbReference type="Proteomes" id="UP000308014">
    <property type="component" value="Unassembled WGS sequence"/>
</dbReference>
<feature type="coiled-coil region" evidence="1">
    <location>
        <begin position="133"/>
        <end position="160"/>
    </location>
</feature>
<evidence type="ECO:0000313" key="3">
    <source>
        <dbReference type="EMBL" id="THW17923.1"/>
    </source>
</evidence>
<sequence>MVHSAMKCVYIDLAGHFGTYHTLTHLYLAISAVGALAGIKFVRGPFAFLSPRPGTQRICALAGLGCALGTITMTVILDTTSYRKSLSKRSGLEKYGIGAAGVLGHALVLVLLEHLRQRSVCYLYQLSDEKKMNAGKSLEMISLEHKISELERRFEKKAREMAEIWLVELRMDKLESKLASWEDRHYNIASRSGTGNGGHY</sequence>
<comment type="caution">
    <text evidence="3">The sequence shown here is derived from an EMBL/GenBank/DDBJ whole genome shotgun (WGS) entry which is preliminary data.</text>
</comment>
<organism evidence="3 5">
    <name type="scientific">Aureobasidium pullulans</name>
    <name type="common">Black yeast</name>
    <name type="synonym">Pullularia pullulans</name>
    <dbReference type="NCBI Taxonomy" id="5580"/>
    <lineage>
        <taxon>Eukaryota</taxon>
        <taxon>Fungi</taxon>
        <taxon>Dikarya</taxon>
        <taxon>Ascomycota</taxon>
        <taxon>Pezizomycotina</taxon>
        <taxon>Dothideomycetes</taxon>
        <taxon>Dothideomycetidae</taxon>
        <taxon>Dothideales</taxon>
        <taxon>Saccotheciaceae</taxon>
        <taxon>Aureobasidium</taxon>
    </lineage>
</organism>
<dbReference type="Proteomes" id="UP000308953">
    <property type="component" value="Unassembled WGS sequence"/>
</dbReference>
<dbReference type="EMBL" id="QZAJ01000097">
    <property type="protein sequence ID" value="THW17923.1"/>
    <property type="molecule type" value="Genomic_DNA"/>
</dbReference>
<evidence type="ECO:0000313" key="5">
    <source>
        <dbReference type="Proteomes" id="UP000308014"/>
    </source>
</evidence>
<protein>
    <submittedName>
        <fullName evidence="3">Uncharacterized protein</fullName>
    </submittedName>
</protein>
<keyword evidence="2" id="KW-1133">Transmembrane helix</keyword>
<proteinExistence type="predicted"/>
<dbReference type="EMBL" id="QZAV01000018">
    <property type="protein sequence ID" value="THX42699.1"/>
    <property type="molecule type" value="Genomic_DNA"/>
</dbReference>
<dbReference type="AlphaFoldDB" id="A0A4S8VZ59"/>